<evidence type="ECO:0000313" key="5">
    <source>
        <dbReference type="EMBL" id="EAS00744.2"/>
    </source>
</evidence>
<dbReference type="STRING" id="312017.I7MKZ4"/>
<dbReference type="GO" id="GO:0016301">
    <property type="term" value="F:kinase activity"/>
    <property type="evidence" value="ECO:0007669"/>
    <property type="project" value="UniProtKB-KW"/>
</dbReference>
<keyword evidence="2" id="KW-0902">Two-component regulatory system</keyword>
<keyword evidence="5" id="KW-0808">Transferase</keyword>
<evidence type="ECO:0000259" key="4">
    <source>
        <dbReference type="Pfam" id="PF02518"/>
    </source>
</evidence>
<sequence length="1148" mass="133834">MISPQAKAEQSNIMSQQKFIKNKQLQQSEVQIDYSNIIEESQNNLNASYCGNKLNEIKKSQGIANQQTPNQLQGQFSNNSQQWQLNAIQKKNSFQVQECEQNISQDFFFKQRGDLKNNQELLDLIKSKSDCSIKDILSIILDPKTYHNPKKQHLGCQVNRLIELRNDKQEKGNQHGYSNYDSYDSYTPINSKLLQQQSVQKQMLCQNNKSFQHMFDIVVDDCSILIQKLIQPSNIIVTIKITILQQQSLCKEDNFENLFAFFEFTTSSQNMNQNCKQEQEKVKKIEHFAQSISWLERKLTTVLEPCIQRANLFKQYCKRGFQNFTAEEQKSIFIIPFYNSFQLIFNIIQNSRNFVQIKEDKFCLSLSSFNILNLLSKCLDIFKQQAKYQNIYLELKVQKSAKLFLCSDKLRLQQLIVNMLASSIKHTLVGKVQIQIDYIPLQQMYKISIQDTGIGIDSHACQKISQIMNLNPDELSEYENIFSNNFSFIKDHHNIDDKTDFSNAFSPYTKQQKTSSKEESSLKYIKFLMLNFIAKKLGSNNSIQLNSKKGIGTQLVFYVQDQSEIQSQINQKMHHTNESLNTQSDNQSQLQCSFEQEINMKNQQARQFRYSEKAFNHFQYQNPNQQNKEPVEQNLQILNDKRNEEHKSDFNLNSQNMQSDKDKLSQKDQSSSNKNSRFGRKSLFSDAQNLIYEESCNVQSEYNSRLSQNFSQKKTPKCEQFVVTHKIEKNYNQQDNSVETSLFQKNKIQCSIKLRKCKTQAGLENVSQSQQNQDNIVEEYDVYQFGIERNQRNINKLIDSQSENNFEENNINQQFTSFQNPNLHQKYPTSFYKCENPMQATNSDQNGSFSDFSSLLQNYFAPSKSQNAILFNNQAHKQSPRSKNNHEYSKNFEGLIKTKSPFKKAYSMRHASSEFIQSEYKSHNQKNTEAQNSFEQEDIQKYYVQDSPLFIQSQKVIKALNEDSHSQNVIKKVHTEFTQCNQTIFQGSPSSSASIQSKKTEKNSKINSKLKMCSCNQILVVEQTENSLKYIKQSLFNLKLEADCSLIGKQLLQKVKHKFQNSICCPKYKLIFIDREFSQQKASKAVQNINKIYSLIDDRIKPIFCSCEPNKNQSKQNLQDQEDETFDFCFYKKIYSDTFNDLIKLAIA</sequence>
<accession>I7MKZ4</accession>
<evidence type="ECO:0000256" key="1">
    <source>
        <dbReference type="ARBA" id="ARBA00022553"/>
    </source>
</evidence>
<dbReference type="PANTHER" id="PTHR45339">
    <property type="entry name" value="HYBRID SIGNAL TRANSDUCTION HISTIDINE KINASE J"/>
    <property type="match status" value="1"/>
</dbReference>
<proteinExistence type="predicted"/>
<gene>
    <name evidence="5" type="ORF">TTHERM_00304120</name>
</gene>
<protein>
    <submittedName>
        <fullName evidence="5">ATPase, histidine kinase-, DNA gyrase B</fullName>
    </submittedName>
</protein>
<dbReference type="SUPFAM" id="SSF55874">
    <property type="entry name" value="ATPase domain of HSP90 chaperone/DNA topoisomerase II/histidine kinase"/>
    <property type="match status" value="1"/>
</dbReference>
<dbReference type="RefSeq" id="XP_001020989.2">
    <property type="nucleotide sequence ID" value="XM_001020989.2"/>
</dbReference>
<dbReference type="PANTHER" id="PTHR45339:SF1">
    <property type="entry name" value="HYBRID SIGNAL TRANSDUCTION HISTIDINE KINASE J"/>
    <property type="match status" value="1"/>
</dbReference>
<dbReference type="EMBL" id="GG662608">
    <property type="protein sequence ID" value="EAS00744.2"/>
    <property type="molecule type" value="Genomic_DNA"/>
</dbReference>
<dbReference type="GeneID" id="7843176"/>
<evidence type="ECO:0000256" key="2">
    <source>
        <dbReference type="ARBA" id="ARBA00023012"/>
    </source>
</evidence>
<dbReference type="InterPro" id="IPR003594">
    <property type="entry name" value="HATPase_dom"/>
</dbReference>
<dbReference type="InParanoid" id="I7MKZ4"/>
<evidence type="ECO:0000313" key="6">
    <source>
        <dbReference type="Proteomes" id="UP000009168"/>
    </source>
</evidence>
<dbReference type="OrthoDB" id="10266508at2759"/>
<evidence type="ECO:0000256" key="3">
    <source>
        <dbReference type="SAM" id="MobiDB-lite"/>
    </source>
</evidence>
<feature type="domain" description="Histidine kinase/HSP90-like ATPase" evidence="4">
    <location>
        <begin position="408"/>
        <end position="560"/>
    </location>
</feature>
<dbReference type="Proteomes" id="UP000009168">
    <property type="component" value="Unassembled WGS sequence"/>
</dbReference>
<dbReference type="InterPro" id="IPR036890">
    <property type="entry name" value="HATPase_C_sf"/>
</dbReference>
<reference evidence="6" key="1">
    <citation type="journal article" date="2006" name="PLoS Biol.">
        <title>Macronuclear genome sequence of the ciliate Tetrahymena thermophila, a model eukaryote.</title>
        <authorList>
            <person name="Eisen J.A."/>
            <person name="Coyne R.S."/>
            <person name="Wu M."/>
            <person name="Wu D."/>
            <person name="Thiagarajan M."/>
            <person name="Wortman J.R."/>
            <person name="Badger J.H."/>
            <person name="Ren Q."/>
            <person name="Amedeo P."/>
            <person name="Jones K.M."/>
            <person name="Tallon L.J."/>
            <person name="Delcher A.L."/>
            <person name="Salzberg S.L."/>
            <person name="Silva J.C."/>
            <person name="Haas B.J."/>
            <person name="Majoros W.H."/>
            <person name="Farzad M."/>
            <person name="Carlton J.M."/>
            <person name="Smith R.K. Jr."/>
            <person name="Garg J."/>
            <person name="Pearlman R.E."/>
            <person name="Karrer K.M."/>
            <person name="Sun L."/>
            <person name="Manning G."/>
            <person name="Elde N.C."/>
            <person name="Turkewitz A.P."/>
            <person name="Asai D.J."/>
            <person name="Wilkes D.E."/>
            <person name="Wang Y."/>
            <person name="Cai H."/>
            <person name="Collins K."/>
            <person name="Stewart B.A."/>
            <person name="Lee S.R."/>
            <person name="Wilamowska K."/>
            <person name="Weinberg Z."/>
            <person name="Ruzzo W.L."/>
            <person name="Wloga D."/>
            <person name="Gaertig J."/>
            <person name="Frankel J."/>
            <person name="Tsao C.-C."/>
            <person name="Gorovsky M.A."/>
            <person name="Keeling P.J."/>
            <person name="Waller R.F."/>
            <person name="Patron N.J."/>
            <person name="Cherry J.M."/>
            <person name="Stover N.A."/>
            <person name="Krieger C.J."/>
            <person name="del Toro C."/>
            <person name="Ryder H.F."/>
            <person name="Williamson S.C."/>
            <person name="Barbeau R.A."/>
            <person name="Hamilton E.P."/>
            <person name="Orias E."/>
        </authorList>
    </citation>
    <scope>NUCLEOTIDE SEQUENCE [LARGE SCALE GENOMIC DNA]</scope>
    <source>
        <strain evidence="6">SB210</strain>
    </source>
</reference>
<dbReference type="Gene3D" id="3.30.565.10">
    <property type="entry name" value="Histidine kinase-like ATPase, C-terminal domain"/>
    <property type="match status" value="1"/>
</dbReference>
<keyword evidence="5" id="KW-0418">Kinase</keyword>
<organism evidence="5 6">
    <name type="scientific">Tetrahymena thermophila (strain SB210)</name>
    <dbReference type="NCBI Taxonomy" id="312017"/>
    <lineage>
        <taxon>Eukaryota</taxon>
        <taxon>Sar</taxon>
        <taxon>Alveolata</taxon>
        <taxon>Ciliophora</taxon>
        <taxon>Intramacronucleata</taxon>
        <taxon>Oligohymenophorea</taxon>
        <taxon>Hymenostomatida</taxon>
        <taxon>Tetrahymenina</taxon>
        <taxon>Tetrahymenidae</taxon>
        <taxon>Tetrahymena</taxon>
    </lineage>
</organism>
<dbReference type="KEGG" id="tet:TTHERM_00304120"/>
<dbReference type="AlphaFoldDB" id="I7MKZ4"/>
<dbReference type="Pfam" id="PF02518">
    <property type="entry name" value="HATPase_c"/>
    <property type="match status" value="1"/>
</dbReference>
<feature type="compositionally biased region" description="Low complexity" evidence="3">
    <location>
        <begin position="667"/>
        <end position="676"/>
    </location>
</feature>
<name>I7MKZ4_TETTS</name>
<dbReference type="GO" id="GO:0000160">
    <property type="term" value="P:phosphorelay signal transduction system"/>
    <property type="evidence" value="ECO:0007669"/>
    <property type="project" value="UniProtKB-KW"/>
</dbReference>
<keyword evidence="1" id="KW-0597">Phosphoprotein</keyword>
<keyword evidence="6" id="KW-1185">Reference proteome</keyword>
<feature type="region of interest" description="Disordered" evidence="3">
    <location>
        <begin position="649"/>
        <end position="680"/>
    </location>
</feature>